<keyword evidence="2" id="KW-0472">Membrane</keyword>
<keyword evidence="2" id="KW-0812">Transmembrane</keyword>
<feature type="transmembrane region" description="Helical" evidence="2">
    <location>
        <begin position="85"/>
        <end position="107"/>
    </location>
</feature>
<feature type="transmembrane region" description="Helical" evidence="2">
    <location>
        <begin position="154"/>
        <end position="170"/>
    </location>
</feature>
<sequence>MEDPTEISLGVFFRGFNAAKFILYGCMLSFVALLALQLDNYIDLNYGFIFLPLWACTAAVVLAAMLGCVSYFIRPPTQNEIALRVDFTAMILTTIEHLILTAFEVLVYFKVQYAMEDVYFSWIFVFMPIFLLSIVAILVSIWAIRHDKPFELELFFSINVVQFVFIAFKLDHQLDWSWAVVFIPLWVVLSLSVVGVLYALILAVLLARSRHLMPAHRRHHLYSAVFHTLLVLPALVCLVLLTGKLETMHQSEEIPYTVVLTPLAVSLFCMMLMACGSRGGNVWWCGLRAPVCSWLLAVCPCLREYANVSYRIGARRPSSDGGDPPPLISAEEPDRNNVRYVVAVKTLDLENPD</sequence>
<feature type="transmembrane region" description="Helical" evidence="2">
    <location>
        <begin position="50"/>
        <end position="73"/>
    </location>
</feature>
<keyword evidence="2" id="KW-1133">Transmembrane helix</keyword>
<dbReference type="EMBL" id="CATQJA010000946">
    <property type="protein sequence ID" value="CAJ0564984.1"/>
    <property type="molecule type" value="Genomic_DNA"/>
</dbReference>
<evidence type="ECO:0000313" key="3">
    <source>
        <dbReference type="EMBL" id="CAJ0564984.1"/>
    </source>
</evidence>
<evidence type="ECO:0000313" key="4">
    <source>
        <dbReference type="EMBL" id="CAJ0572152.1"/>
    </source>
</evidence>
<feature type="transmembrane region" description="Helical" evidence="2">
    <location>
        <begin position="21"/>
        <end position="38"/>
    </location>
</feature>
<gene>
    <name evidence="4" type="ORF">MSPICULIGERA_LOCUS10545</name>
    <name evidence="3" type="ORF">MSPICULIGERA_LOCUS3647</name>
</gene>
<feature type="non-terminal residue" evidence="4">
    <location>
        <position position="1"/>
    </location>
</feature>
<dbReference type="PANTHER" id="PTHR13568">
    <property type="entry name" value="FAM11A, B PROTEIN"/>
    <property type="match status" value="1"/>
</dbReference>
<reference evidence="4" key="1">
    <citation type="submission" date="2023-06" db="EMBL/GenBank/DDBJ databases">
        <authorList>
            <person name="Delattre M."/>
        </authorList>
    </citation>
    <scope>NUCLEOTIDE SEQUENCE</scope>
    <source>
        <strain evidence="4">AF72</strain>
    </source>
</reference>
<feature type="region of interest" description="Disordered" evidence="1">
    <location>
        <begin position="315"/>
        <end position="334"/>
    </location>
</feature>
<dbReference type="Proteomes" id="UP001177023">
    <property type="component" value="Unassembled WGS sequence"/>
</dbReference>
<protein>
    <submittedName>
        <fullName evidence="4">Uncharacterized protein</fullName>
    </submittedName>
</protein>
<feature type="transmembrane region" description="Helical" evidence="2">
    <location>
        <begin position="254"/>
        <end position="274"/>
    </location>
</feature>
<organism evidence="4 5">
    <name type="scientific">Mesorhabditis spiculigera</name>
    <dbReference type="NCBI Taxonomy" id="96644"/>
    <lineage>
        <taxon>Eukaryota</taxon>
        <taxon>Metazoa</taxon>
        <taxon>Ecdysozoa</taxon>
        <taxon>Nematoda</taxon>
        <taxon>Chromadorea</taxon>
        <taxon>Rhabditida</taxon>
        <taxon>Rhabditina</taxon>
        <taxon>Rhabditomorpha</taxon>
        <taxon>Rhabditoidea</taxon>
        <taxon>Rhabditidae</taxon>
        <taxon>Mesorhabditinae</taxon>
        <taxon>Mesorhabditis</taxon>
    </lineage>
</organism>
<dbReference type="PANTHER" id="PTHR13568:SF6">
    <property type="entry name" value="TRANSMEMBRANE PROTEIN 185A"/>
    <property type="match status" value="1"/>
</dbReference>
<evidence type="ECO:0000256" key="1">
    <source>
        <dbReference type="SAM" id="MobiDB-lite"/>
    </source>
</evidence>
<accession>A0AA36CN57</accession>
<feature type="transmembrane region" description="Helical" evidence="2">
    <location>
        <begin position="219"/>
        <end position="242"/>
    </location>
</feature>
<feature type="transmembrane region" description="Helical" evidence="2">
    <location>
        <begin position="119"/>
        <end position="142"/>
    </location>
</feature>
<dbReference type="InterPro" id="IPR019396">
    <property type="entry name" value="TM_Fragile-X-F-assoc"/>
</dbReference>
<evidence type="ECO:0000256" key="2">
    <source>
        <dbReference type="SAM" id="Phobius"/>
    </source>
</evidence>
<evidence type="ECO:0000313" key="5">
    <source>
        <dbReference type="Proteomes" id="UP001177023"/>
    </source>
</evidence>
<feature type="transmembrane region" description="Helical" evidence="2">
    <location>
        <begin position="176"/>
        <end position="207"/>
    </location>
</feature>
<dbReference type="Pfam" id="PF10269">
    <property type="entry name" value="Tmemb_185A"/>
    <property type="match status" value="1"/>
</dbReference>
<name>A0AA36CN57_9BILA</name>
<keyword evidence="5" id="KW-1185">Reference proteome</keyword>
<proteinExistence type="predicted"/>
<dbReference type="AlphaFoldDB" id="A0AA36CN57"/>
<comment type="caution">
    <text evidence="4">The sequence shown here is derived from an EMBL/GenBank/DDBJ whole genome shotgun (WGS) entry which is preliminary data.</text>
</comment>
<dbReference type="EMBL" id="CATQJA010002591">
    <property type="protein sequence ID" value="CAJ0572152.1"/>
    <property type="molecule type" value="Genomic_DNA"/>
</dbReference>